<dbReference type="EMBL" id="JAXIOK010000011">
    <property type="protein sequence ID" value="KAK4759339.1"/>
    <property type="molecule type" value="Genomic_DNA"/>
</dbReference>
<reference evidence="2 3" key="1">
    <citation type="journal article" date="2023" name="Hortic Res">
        <title>Pangenome of water caltrop reveals structural variations and asymmetric subgenome divergence after allopolyploidization.</title>
        <authorList>
            <person name="Zhang X."/>
            <person name="Chen Y."/>
            <person name="Wang L."/>
            <person name="Yuan Y."/>
            <person name="Fang M."/>
            <person name="Shi L."/>
            <person name="Lu R."/>
            <person name="Comes H.P."/>
            <person name="Ma Y."/>
            <person name="Chen Y."/>
            <person name="Huang G."/>
            <person name="Zhou Y."/>
            <person name="Zheng Z."/>
            <person name="Qiu Y."/>
        </authorList>
    </citation>
    <scope>NUCLEOTIDE SEQUENCE [LARGE SCALE GENOMIC DNA]</scope>
    <source>
        <tissue evidence="2">Roots</tissue>
    </source>
</reference>
<comment type="caution">
    <text evidence="2">The sequence shown here is derived from an EMBL/GenBank/DDBJ whole genome shotgun (WGS) entry which is preliminary data.</text>
</comment>
<name>A0AAN7K481_9MYRT</name>
<dbReference type="InterPro" id="IPR029069">
    <property type="entry name" value="HotDog_dom_sf"/>
</dbReference>
<dbReference type="GO" id="GO:0042372">
    <property type="term" value="P:phylloquinone biosynthetic process"/>
    <property type="evidence" value="ECO:0007669"/>
    <property type="project" value="TreeGrafter"/>
</dbReference>
<dbReference type="GO" id="GO:0061522">
    <property type="term" value="F:1,4-dihydroxy-2-naphthoyl-CoA thioesterase activity"/>
    <property type="evidence" value="ECO:0007669"/>
    <property type="project" value="TreeGrafter"/>
</dbReference>
<organism evidence="2 3">
    <name type="scientific">Trapa incisa</name>
    <dbReference type="NCBI Taxonomy" id="236973"/>
    <lineage>
        <taxon>Eukaryota</taxon>
        <taxon>Viridiplantae</taxon>
        <taxon>Streptophyta</taxon>
        <taxon>Embryophyta</taxon>
        <taxon>Tracheophyta</taxon>
        <taxon>Spermatophyta</taxon>
        <taxon>Magnoliopsida</taxon>
        <taxon>eudicotyledons</taxon>
        <taxon>Gunneridae</taxon>
        <taxon>Pentapetalae</taxon>
        <taxon>rosids</taxon>
        <taxon>malvids</taxon>
        <taxon>Myrtales</taxon>
        <taxon>Lythraceae</taxon>
        <taxon>Trapa</taxon>
    </lineage>
</organism>
<accession>A0AAN7K481</accession>
<dbReference type="InterPro" id="IPR006683">
    <property type="entry name" value="Thioestr_dom"/>
</dbReference>
<evidence type="ECO:0000313" key="2">
    <source>
        <dbReference type="EMBL" id="KAK4759339.1"/>
    </source>
</evidence>
<feature type="domain" description="Thioesterase" evidence="1">
    <location>
        <begin position="10"/>
        <end position="67"/>
    </location>
</feature>
<dbReference type="Gene3D" id="3.10.129.10">
    <property type="entry name" value="Hotdog Thioesterase"/>
    <property type="match status" value="1"/>
</dbReference>
<evidence type="ECO:0000313" key="3">
    <source>
        <dbReference type="Proteomes" id="UP001345219"/>
    </source>
</evidence>
<proteinExistence type="predicted"/>
<protein>
    <recommendedName>
        <fullName evidence="1">Thioesterase domain-containing protein</fullName>
    </recommendedName>
</protein>
<dbReference type="Proteomes" id="UP001345219">
    <property type="component" value="Chromosome 17"/>
</dbReference>
<sequence>MNGALEPVFKVLHGGVSAMIAEGLGSLGALVGSGHKSIAGIQLSINHVKSALLGETVHAESHPSKLWQHNPGMGGSAVEG</sequence>
<dbReference type="AlphaFoldDB" id="A0AAN7K481"/>
<dbReference type="GO" id="GO:0005777">
    <property type="term" value="C:peroxisome"/>
    <property type="evidence" value="ECO:0007669"/>
    <property type="project" value="TreeGrafter"/>
</dbReference>
<dbReference type="PANTHER" id="PTHR43240:SF5">
    <property type="entry name" value="1,4-DIHYDROXY-2-NAPHTHOYL-COA THIOESTERASE 1"/>
    <property type="match status" value="1"/>
</dbReference>
<dbReference type="PANTHER" id="PTHR43240">
    <property type="entry name" value="1,4-DIHYDROXY-2-NAPHTHOYL-COA THIOESTERASE 1"/>
    <property type="match status" value="1"/>
</dbReference>
<dbReference type="Pfam" id="PF03061">
    <property type="entry name" value="4HBT"/>
    <property type="match status" value="1"/>
</dbReference>
<evidence type="ECO:0000259" key="1">
    <source>
        <dbReference type="Pfam" id="PF03061"/>
    </source>
</evidence>
<gene>
    <name evidence="2" type="ORF">SAY87_022470</name>
</gene>
<keyword evidence="3" id="KW-1185">Reference proteome</keyword>
<dbReference type="SUPFAM" id="SSF54637">
    <property type="entry name" value="Thioesterase/thiol ester dehydrase-isomerase"/>
    <property type="match status" value="1"/>
</dbReference>